<keyword evidence="5" id="KW-0813">Transport</keyword>
<comment type="function">
    <text evidence="1">Required for nicotinamide riboside transport across the inner membrane.</text>
</comment>
<dbReference type="Pfam" id="PF04973">
    <property type="entry name" value="NMN_transporter"/>
    <property type="match status" value="1"/>
</dbReference>
<protein>
    <recommendedName>
        <fullName evidence="4">Nicotinamide riboside transporter PnuC</fullName>
    </recommendedName>
</protein>
<dbReference type="PANTHER" id="PTHR36122">
    <property type="entry name" value="NICOTINAMIDE RIBOSIDE TRANSPORTER PNUC"/>
    <property type="match status" value="1"/>
</dbReference>
<evidence type="ECO:0000256" key="8">
    <source>
        <dbReference type="ARBA" id="ARBA00022989"/>
    </source>
</evidence>
<feature type="transmembrane region" description="Helical" evidence="10">
    <location>
        <begin position="20"/>
        <end position="39"/>
    </location>
</feature>
<dbReference type="EMBL" id="JBHRTA010000009">
    <property type="protein sequence ID" value="MFC3196993.1"/>
    <property type="molecule type" value="Genomic_DNA"/>
</dbReference>
<keyword evidence="8 10" id="KW-1133">Transmembrane helix</keyword>
<evidence type="ECO:0000256" key="7">
    <source>
        <dbReference type="ARBA" id="ARBA00022692"/>
    </source>
</evidence>
<keyword evidence="9 10" id="KW-0472">Membrane</keyword>
<keyword evidence="6" id="KW-1003">Cell membrane</keyword>
<feature type="transmembrane region" description="Helical" evidence="10">
    <location>
        <begin position="46"/>
        <end position="63"/>
    </location>
</feature>
<dbReference type="RefSeq" id="WP_379020251.1">
    <property type="nucleotide sequence ID" value="NZ_JBHRTA010000009.1"/>
</dbReference>
<proteinExistence type="inferred from homology"/>
<dbReference type="Proteomes" id="UP001595526">
    <property type="component" value="Unassembled WGS sequence"/>
</dbReference>
<name>A0ABV7JJI5_9SPHI</name>
<dbReference type="PANTHER" id="PTHR36122:SF2">
    <property type="entry name" value="NICOTINAMIDE RIBOSIDE TRANSPORTER PNUC"/>
    <property type="match status" value="1"/>
</dbReference>
<reference evidence="12" key="1">
    <citation type="journal article" date="2019" name="Int. J. Syst. Evol. Microbiol.">
        <title>The Global Catalogue of Microorganisms (GCM) 10K type strain sequencing project: providing services to taxonomists for standard genome sequencing and annotation.</title>
        <authorList>
            <consortium name="The Broad Institute Genomics Platform"/>
            <consortium name="The Broad Institute Genome Sequencing Center for Infectious Disease"/>
            <person name="Wu L."/>
            <person name="Ma J."/>
        </authorList>
    </citation>
    <scope>NUCLEOTIDE SEQUENCE [LARGE SCALE GENOMIC DNA]</scope>
    <source>
        <strain evidence="12">KCTC 52416</strain>
    </source>
</reference>
<evidence type="ECO:0000256" key="6">
    <source>
        <dbReference type="ARBA" id="ARBA00022475"/>
    </source>
</evidence>
<comment type="subcellular location">
    <subcellularLocation>
        <location evidence="2">Cell membrane</location>
        <topology evidence="2">Multi-pass membrane protein</topology>
    </subcellularLocation>
</comment>
<evidence type="ECO:0000256" key="10">
    <source>
        <dbReference type="SAM" id="Phobius"/>
    </source>
</evidence>
<evidence type="ECO:0000256" key="9">
    <source>
        <dbReference type="ARBA" id="ARBA00023136"/>
    </source>
</evidence>
<dbReference type="InterPro" id="IPR006419">
    <property type="entry name" value="NMN_transpt_PnuC"/>
</dbReference>
<sequence>MVSCLAFIADWAGELGRQLAATPLLHWIGVACGVIQVLLAKANRLLLYPFGIASVLITIYVLYEAGLYAEILLNLYYLVMSIYGWLYWASRIGEAPVKASYSTINEWLITVIIVAVGFPALYYALIYFTDSTVPVWDAWVSATAWAGMWLLAKRKIENWLLLNISNAFAVPLLAYKGLYLYALLTLFLFIVAVFGYFEWRRIINRERQLQFDERSHG</sequence>
<gene>
    <name evidence="11" type="primary">pnuC</name>
    <name evidence="11" type="ORF">ACFOET_05135</name>
</gene>
<accession>A0ABV7JJI5</accession>
<feature type="transmembrane region" description="Helical" evidence="10">
    <location>
        <begin position="181"/>
        <end position="199"/>
    </location>
</feature>
<feature type="transmembrane region" description="Helical" evidence="10">
    <location>
        <begin position="69"/>
        <end position="88"/>
    </location>
</feature>
<dbReference type="NCBIfam" id="TIGR01528">
    <property type="entry name" value="NMN_trans_PnuC"/>
    <property type="match status" value="1"/>
</dbReference>
<evidence type="ECO:0000313" key="12">
    <source>
        <dbReference type="Proteomes" id="UP001595526"/>
    </source>
</evidence>
<organism evidence="11 12">
    <name type="scientific">Parapedobacter deserti</name>
    <dbReference type="NCBI Taxonomy" id="1912957"/>
    <lineage>
        <taxon>Bacteria</taxon>
        <taxon>Pseudomonadati</taxon>
        <taxon>Bacteroidota</taxon>
        <taxon>Sphingobacteriia</taxon>
        <taxon>Sphingobacteriales</taxon>
        <taxon>Sphingobacteriaceae</taxon>
        <taxon>Parapedobacter</taxon>
    </lineage>
</organism>
<feature type="transmembrane region" description="Helical" evidence="10">
    <location>
        <begin position="108"/>
        <end position="128"/>
    </location>
</feature>
<evidence type="ECO:0000256" key="2">
    <source>
        <dbReference type="ARBA" id="ARBA00004651"/>
    </source>
</evidence>
<evidence type="ECO:0000256" key="3">
    <source>
        <dbReference type="ARBA" id="ARBA00006669"/>
    </source>
</evidence>
<evidence type="ECO:0000256" key="5">
    <source>
        <dbReference type="ARBA" id="ARBA00022448"/>
    </source>
</evidence>
<evidence type="ECO:0000256" key="4">
    <source>
        <dbReference type="ARBA" id="ARBA00017522"/>
    </source>
</evidence>
<keyword evidence="12" id="KW-1185">Reference proteome</keyword>
<evidence type="ECO:0000313" key="11">
    <source>
        <dbReference type="EMBL" id="MFC3196993.1"/>
    </source>
</evidence>
<comment type="similarity">
    <text evidence="3">Belongs to the nicotinamide ribonucleoside (NR) uptake permease (TC 4.B.1) family.</text>
</comment>
<evidence type="ECO:0000256" key="1">
    <source>
        <dbReference type="ARBA" id="ARBA00002672"/>
    </source>
</evidence>
<comment type="caution">
    <text evidence="11">The sequence shown here is derived from an EMBL/GenBank/DDBJ whole genome shotgun (WGS) entry which is preliminary data.</text>
</comment>
<keyword evidence="7 10" id="KW-0812">Transmembrane</keyword>